<keyword evidence="4" id="KW-1185">Reference proteome</keyword>
<evidence type="ECO:0000259" key="2">
    <source>
        <dbReference type="Pfam" id="PF22741"/>
    </source>
</evidence>
<dbReference type="InterPro" id="IPR016130">
    <property type="entry name" value="Tyr_Pase_AS"/>
</dbReference>
<comment type="caution">
    <text evidence="3">The sequence shown here is derived from an EMBL/GenBank/DDBJ whole genome shotgun (WGS) entry which is preliminary data.</text>
</comment>
<protein>
    <submittedName>
        <fullName evidence="3">Tyrosine-protein phosphatase</fullName>
    </submittedName>
</protein>
<dbReference type="PROSITE" id="PS00383">
    <property type="entry name" value="TYR_PHOSPHATASE_1"/>
    <property type="match status" value="1"/>
</dbReference>
<reference evidence="3 4" key="1">
    <citation type="submission" date="2021-04" db="EMBL/GenBank/DDBJ databases">
        <title>Whole genome sequence of Jiella sp. KSK16Y-1.</title>
        <authorList>
            <person name="Tuo L."/>
        </authorList>
    </citation>
    <scope>NUCLEOTIDE SEQUENCE [LARGE SCALE GENOMIC DNA]</scope>
    <source>
        <strain evidence="3 4">KSK16Y-1</strain>
    </source>
</reference>
<organism evidence="3 4">
    <name type="scientific">Jiella mangrovi</name>
    <dbReference type="NCBI Taxonomy" id="2821407"/>
    <lineage>
        <taxon>Bacteria</taxon>
        <taxon>Pseudomonadati</taxon>
        <taxon>Pseudomonadota</taxon>
        <taxon>Alphaproteobacteria</taxon>
        <taxon>Hyphomicrobiales</taxon>
        <taxon>Aurantimonadaceae</taxon>
        <taxon>Jiella</taxon>
    </lineage>
</organism>
<dbReference type="SUPFAM" id="SSF52799">
    <property type="entry name" value="(Phosphotyrosine protein) phosphatases II"/>
    <property type="match status" value="1"/>
</dbReference>
<dbReference type="RefSeq" id="WP_209593977.1">
    <property type="nucleotide sequence ID" value="NZ_JAGJCF010000004.1"/>
</dbReference>
<dbReference type="PANTHER" id="PTHR31126:SF1">
    <property type="entry name" value="TYROSINE SPECIFIC PROTEIN PHOSPHATASES DOMAIN-CONTAINING PROTEIN"/>
    <property type="match status" value="1"/>
</dbReference>
<evidence type="ECO:0000256" key="1">
    <source>
        <dbReference type="ARBA" id="ARBA00009580"/>
    </source>
</evidence>
<comment type="similarity">
    <text evidence="1">Belongs to the protein-tyrosine phosphatase family.</text>
</comment>
<dbReference type="EMBL" id="JAGJCF010000004">
    <property type="protein sequence ID" value="MBP0615565.1"/>
    <property type="molecule type" value="Genomic_DNA"/>
</dbReference>
<dbReference type="Gene3D" id="3.90.190.10">
    <property type="entry name" value="Protein tyrosine phosphatase superfamily"/>
    <property type="match status" value="1"/>
</dbReference>
<dbReference type="InterPro" id="IPR029021">
    <property type="entry name" value="Prot-tyrosine_phosphatase-like"/>
</dbReference>
<sequence>MRLTRSVRRIVLTLSGGLVFGAAYLGLEHVTGNVHTVIAGELYRSGTLSPAALQALVDERGIRTIINLRGRHPDHAWWRGEEQIAERNGIELIDLGWSASKPLSDKQVTAFYAAIDAAPKPVLIHCMSGSDRSGLASALYLAHRLKSDEETAEGQLSIVYGHIGLPFFPAEAMDDTFERLEPSLGYYGS</sequence>
<feature type="domain" description="DSP-PTPase phosphatase fused to NAD+ Kinase" evidence="2">
    <location>
        <begin position="41"/>
        <end position="144"/>
    </location>
</feature>
<dbReference type="Proteomes" id="UP000678276">
    <property type="component" value="Unassembled WGS sequence"/>
</dbReference>
<evidence type="ECO:0000313" key="4">
    <source>
        <dbReference type="Proteomes" id="UP000678276"/>
    </source>
</evidence>
<proteinExistence type="inferred from homology"/>
<dbReference type="InterPro" id="IPR055214">
    <property type="entry name" value="PTP-NADK"/>
</dbReference>
<name>A0ABS4BFN2_9HYPH</name>
<evidence type="ECO:0000313" key="3">
    <source>
        <dbReference type="EMBL" id="MBP0615565.1"/>
    </source>
</evidence>
<dbReference type="Pfam" id="PF22741">
    <property type="entry name" value="PTP-NADK"/>
    <property type="match status" value="1"/>
</dbReference>
<accession>A0ABS4BFN2</accession>
<dbReference type="PANTHER" id="PTHR31126">
    <property type="entry name" value="TYROSINE-PROTEIN PHOSPHATASE"/>
    <property type="match status" value="1"/>
</dbReference>
<gene>
    <name evidence="3" type="ORF">J6595_08230</name>
</gene>